<feature type="region of interest" description="Disordered" evidence="4">
    <location>
        <begin position="607"/>
        <end position="638"/>
    </location>
</feature>
<dbReference type="InterPro" id="IPR000795">
    <property type="entry name" value="T_Tr_GTP-bd_dom"/>
</dbReference>
<name>A0ABY0HF37_9PEZI</name>
<dbReference type="CDD" id="cd03694">
    <property type="entry name" value="GTPBP_II"/>
    <property type="match status" value="1"/>
</dbReference>
<feature type="compositionally biased region" description="Polar residues" evidence="4">
    <location>
        <begin position="614"/>
        <end position="638"/>
    </location>
</feature>
<comment type="caution">
    <text evidence="6">The sequence shown here is derived from an EMBL/GenBank/DDBJ whole genome shotgun (WGS) entry which is preliminary data.</text>
</comment>
<feature type="domain" description="Tr-type G" evidence="5">
    <location>
        <begin position="185"/>
        <end position="416"/>
    </location>
</feature>
<dbReference type="InterPro" id="IPR027417">
    <property type="entry name" value="P-loop_NTPase"/>
</dbReference>
<gene>
    <name evidence="6" type="ORF">DL762_003351</name>
</gene>
<dbReference type="PANTHER" id="PTHR43721:SF9">
    <property type="entry name" value="GTP-BINDING PROTEIN 1"/>
    <property type="match status" value="1"/>
</dbReference>
<keyword evidence="3" id="KW-0342">GTP-binding</keyword>
<dbReference type="EMBL" id="QJNS01000076">
    <property type="protein sequence ID" value="RYO89207.1"/>
    <property type="molecule type" value="Genomic_DNA"/>
</dbReference>
<keyword evidence="7" id="KW-1185">Reference proteome</keyword>
<evidence type="ECO:0000256" key="2">
    <source>
        <dbReference type="ARBA" id="ARBA00022741"/>
    </source>
</evidence>
<evidence type="ECO:0000256" key="3">
    <source>
        <dbReference type="ARBA" id="ARBA00023134"/>
    </source>
</evidence>
<dbReference type="Gene3D" id="3.40.50.300">
    <property type="entry name" value="P-loop containing nucleotide triphosphate hydrolases"/>
    <property type="match status" value="1"/>
</dbReference>
<dbReference type="Pfam" id="PF00009">
    <property type="entry name" value="GTP_EFTU"/>
    <property type="match status" value="1"/>
</dbReference>
<dbReference type="InterPro" id="IPR009000">
    <property type="entry name" value="Transl_B-barrel_sf"/>
</dbReference>
<dbReference type="CDD" id="cd03708">
    <property type="entry name" value="GTPBP_III"/>
    <property type="match status" value="1"/>
</dbReference>
<evidence type="ECO:0000313" key="7">
    <source>
        <dbReference type="Proteomes" id="UP000294003"/>
    </source>
</evidence>
<sequence length="638" mass="69446">MTSKAHKQLPHERRKGEAALSDFADFVEKQQALRYPSSKTAASASATSPIEHHEELDILDTLDFDSSEPRVPLRDLLLAPADDETALNKLSELIDERLLEGHGEAVFELGFENNGDSMRLTSEEWDIALERLVDTAKKLRADCDVLLTKGVGDKAEAESTASGKELKDCSGKILIRRAPATVENVIETRIAVVGNVDAGKSSMLGVLVKGDLDDGRGKARVNLFRHKHEIETGRTSSVGMEIMGFDTTGNVVTSDTPGRKLSWEEIGKRSAKVITFTDLAGHERYLRTTVFGLLSSSPNYCLLMVAANNGLIGMSKEHLGIALALNVPIMVVVTKIDICPPNILDQTIQQITKILKSPAARKLPIFIRNREECINTATQFVSQRLCPIFQVSNVTGENLDLVRTFLNILPHHGRYDADAPFEFHVNDTFSVPFVGTVVSGIVKSGVIHAGDSVLIGPNGIGEFIQTSIRSIERKRIGVPAASAGQSASFALKKVRRKDVRKGMVVLPKIEGQPMPKAYREFVAEVLILSHATTIQTKYQAMLHVGPVSQTCAIIDVDRPFIRTGDRATVAFRFVQRPEYLAKGDRLLFREGRTKGLGIVVSVGYDPKKPLQRQADGSGTGDSNSSAQSGMTSSAGVSA</sequence>
<dbReference type="InterPro" id="IPR009001">
    <property type="entry name" value="Transl_elong_EF1A/Init_IF2_C"/>
</dbReference>
<dbReference type="InterPro" id="IPR004161">
    <property type="entry name" value="EFTu-like_2"/>
</dbReference>
<dbReference type="Proteomes" id="UP000294003">
    <property type="component" value="Unassembled WGS sequence"/>
</dbReference>
<accession>A0ABY0HF37</accession>
<dbReference type="SUPFAM" id="SSF50465">
    <property type="entry name" value="EF-Tu/eEF-1alpha/eIF2-gamma C-terminal domain"/>
    <property type="match status" value="1"/>
</dbReference>
<organism evidence="6 7">
    <name type="scientific">Monosporascus cannonballus</name>
    <dbReference type="NCBI Taxonomy" id="155416"/>
    <lineage>
        <taxon>Eukaryota</taxon>
        <taxon>Fungi</taxon>
        <taxon>Dikarya</taxon>
        <taxon>Ascomycota</taxon>
        <taxon>Pezizomycotina</taxon>
        <taxon>Sordariomycetes</taxon>
        <taxon>Xylariomycetidae</taxon>
        <taxon>Xylariales</taxon>
        <taxon>Xylariales incertae sedis</taxon>
        <taxon>Monosporascus</taxon>
    </lineage>
</organism>
<dbReference type="CDD" id="cd04165">
    <property type="entry name" value="GTPBP1_like"/>
    <property type="match status" value="1"/>
</dbReference>
<reference evidence="6 7" key="1">
    <citation type="submission" date="2018-06" db="EMBL/GenBank/DDBJ databases">
        <title>Complete Genomes of Monosporascus.</title>
        <authorList>
            <person name="Robinson A.J."/>
            <person name="Natvig D.O."/>
        </authorList>
    </citation>
    <scope>NUCLEOTIDE SEQUENCE [LARGE SCALE GENOMIC DNA]</scope>
    <source>
        <strain evidence="6 7">CBS 609.92</strain>
    </source>
</reference>
<dbReference type="PANTHER" id="PTHR43721">
    <property type="entry name" value="ELONGATION FACTOR TU-RELATED"/>
    <property type="match status" value="1"/>
</dbReference>
<dbReference type="InterPro" id="IPR035531">
    <property type="entry name" value="GTPBP1-like"/>
</dbReference>
<comment type="similarity">
    <text evidence="1">Belongs to the TRAFAC class translation factor GTPase superfamily. Classic translation factor GTPase family. EF-Tu/EF-1A subfamily.</text>
</comment>
<dbReference type="SUPFAM" id="SSF50447">
    <property type="entry name" value="Translation proteins"/>
    <property type="match status" value="1"/>
</dbReference>
<protein>
    <recommendedName>
        <fullName evidence="5">Tr-type G domain-containing protein</fullName>
    </recommendedName>
</protein>
<dbReference type="Gene3D" id="2.40.30.10">
    <property type="entry name" value="Translation factors"/>
    <property type="match status" value="1"/>
</dbReference>
<dbReference type="InterPro" id="IPR050055">
    <property type="entry name" value="EF-Tu_GTPase"/>
</dbReference>
<evidence type="ECO:0000259" key="5">
    <source>
        <dbReference type="PROSITE" id="PS51722"/>
    </source>
</evidence>
<proteinExistence type="inferred from homology"/>
<dbReference type="SUPFAM" id="SSF52540">
    <property type="entry name" value="P-loop containing nucleoside triphosphate hydrolases"/>
    <property type="match status" value="1"/>
</dbReference>
<evidence type="ECO:0000256" key="1">
    <source>
        <dbReference type="ARBA" id="ARBA00007249"/>
    </source>
</evidence>
<dbReference type="Pfam" id="PF03144">
    <property type="entry name" value="GTP_EFTU_D2"/>
    <property type="match status" value="1"/>
</dbReference>
<dbReference type="PROSITE" id="PS51722">
    <property type="entry name" value="G_TR_2"/>
    <property type="match status" value="1"/>
</dbReference>
<evidence type="ECO:0000256" key="4">
    <source>
        <dbReference type="SAM" id="MobiDB-lite"/>
    </source>
</evidence>
<evidence type="ECO:0000313" key="6">
    <source>
        <dbReference type="EMBL" id="RYO89207.1"/>
    </source>
</evidence>
<keyword evidence="2" id="KW-0547">Nucleotide-binding</keyword>